<feature type="domain" description="Disease resistance protein winged helix" evidence="6">
    <location>
        <begin position="421"/>
        <end position="468"/>
    </location>
</feature>
<name>A0A7J6EAR5_CANSA</name>
<dbReference type="InterPro" id="IPR036388">
    <property type="entry name" value="WH-like_DNA-bd_sf"/>
</dbReference>
<evidence type="ECO:0000256" key="1">
    <source>
        <dbReference type="ARBA" id="ARBA00022737"/>
    </source>
</evidence>
<keyword evidence="2" id="KW-0547">Nucleotide-binding</keyword>
<feature type="domain" description="Disease resistance R13L4/SHOC-2-like LRR" evidence="7">
    <location>
        <begin position="492"/>
        <end position="660"/>
    </location>
</feature>
<proteinExistence type="predicted"/>
<evidence type="ECO:0000259" key="6">
    <source>
        <dbReference type="Pfam" id="PF23559"/>
    </source>
</evidence>
<dbReference type="AlphaFoldDB" id="A0A7J6EAR5"/>
<evidence type="ECO:0000256" key="2">
    <source>
        <dbReference type="ARBA" id="ARBA00022741"/>
    </source>
</evidence>
<dbReference type="SUPFAM" id="SSF52540">
    <property type="entry name" value="P-loop containing nucleoside triphosphate hydrolases"/>
    <property type="match status" value="1"/>
</dbReference>
<dbReference type="Pfam" id="PF00931">
    <property type="entry name" value="NB-ARC"/>
    <property type="match status" value="1"/>
</dbReference>
<evidence type="ECO:0000313" key="8">
    <source>
        <dbReference type="EMBL" id="KAF4354900.1"/>
    </source>
</evidence>
<dbReference type="Gene3D" id="1.10.10.10">
    <property type="entry name" value="Winged helix-like DNA-binding domain superfamily/Winged helix DNA-binding domain"/>
    <property type="match status" value="1"/>
</dbReference>
<dbReference type="GO" id="GO:0043531">
    <property type="term" value="F:ADP binding"/>
    <property type="evidence" value="ECO:0007669"/>
    <property type="project" value="InterPro"/>
</dbReference>
<dbReference type="FunFam" id="3.40.50.300:FF:001091">
    <property type="entry name" value="Probable disease resistance protein At1g61300"/>
    <property type="match status" value="1"/>
</dbReference>
<dbReference type="PANTHER" id="PTHR23155:SF1052">
    <property type="entry name" value="DISEASE RESISTANCE PROTEIN RPM1"/>
    <property type="match status" value="1"/>
</dbReference>
<dbReference type="SUPFAM" id="SSF52047">
    <property type="entry name" value="RNI-like"/>
    <property type="match status" value="1"/>
</dbReference>
<keyword evidence="1" id="KW-0677">Repeat</keyword>
<comment type="caution">
    <text evidence="8">The sequence shown here is derived from an EMBL/GenBank/DDBJ whole genome shotgun (WGS) entry which is preliminary data.</text>
</comment>
<dbReference type="GO" id="GO:0098542">
    <property type="term" value="P:defense response to other organism"/>
    <property type="evidence" value="ECO:0007669"/>
    <property type="project" value="TreeGrafter"/>
</dbReference>
<dbReference type="InterPro" id="IPR038005">
    <property type="entry name" value="RX-like_CC"/>
</dbReference>
<dbReference type="InterPro" id="IPR042197">
    <property type="entry name" value="Apaf_helical"/>
</dbReference>
<evidence type="ECO:0000259" key="5">
    <source>
        <dbReference type="Pfam" id="PF18052"/>
    </source>
</evidence>
<dbReference type="InterPro" id="IPR055414">
    <property type="entry name" value="LRR_R13L4/SHOC2-like"/>
</dbReference>
<sequence>MAETAVGLVIDNLIPLLAEEAYLLSGVHNDVEEIKCDLDYIMAFLKDADVRAQTHQSMDNSNGVEVWVGKLRRAAFEVEDVIDEYTQLVAQQQGRHKHKFIGFLRRNACLVIKLKERHDIASKIQVREESTSINVWYDPRKQSCFLKETEIVGIEDSRDELIQKVKVDSSRRIVISVVGMGGLGKTTLANQVYIRSKDSFDCHAWIEVSQSYKRVELLQKIMKKFCEARKEACPDGIDTLDEATMITKLRDYLRDKSYLVIFDDVWRTRFWDEMQSALSGDNERNGRVVITTRHVEVANFCKASSNVHIHNLQPLPPEKAWELFCNKAFRNELAGNCPRHLEKLSREIVDRCQGLPLAVVVIAGLLSTKPKVVDEWKKLLTSLSSELESNERLESIEKILSLSYNDLPYYLKCCFLYVGYFPEDYSFRSERIILQWIAEGFVKSKRDKTLEETAEEYLVELINRNLIQVILSRRISSVNGGCYESIQNSASELAQVRSLFVFGEEGLPHNVVAELPKSIGMLEHLETLDLKQSLVVELPIEIKKLKKLRHLSVRKITEGGKVQKGIGELKALQKLYLIEVNVVGFNIFEELKKLTEMRSLGITMLRSEDNKEFCDCVQKMSHLESLSISSITENEIIDLESISSPPQYLQLIEEEALSNLETLEILYCPQLKEVSCGFQQLTKLKNVHLMELPTTFMCPLLLLTPIFDSIRGEIIECEFDETLVVDEISKWLPPNSAGRYVERRLLPNQLRNML</sequence>
<dbReference type="Gene3D" id="3.80.10.10">
    <property type="entry name" value="Ribonuclease Inhibitor"/>
    <property type="match status" value="1"/>
</dbReference>
<evidence type="ECO:0000313" key="9">
    <source>
        <dbReference type="Proteomes" id="UP000525078"/>
    </source>
</evidence>
<dbReference type="Gene3D" id="3.40.50.300">
    <property type="entry name" value="P-loop containing nucleotide triphosphate hydrolases"/>
    <property type="match status" value="1"/>
</dbReference>
<dbReference type="Proteomes" id="UP000525078">
    <property type="component" value="Unassembled WGS sequence"/>
</dbReference>
<dbReference type="InterPro" id="IPR058922">
    <property type="entry name" value="WHD_DRP"/>
</dbReference>
<dbReference type="InterPro" id="IPR002182">
    <property type="entry name" value="NB-ARC"/>
</dbReference>
<dbReference type="Gene3D" id="1.10.8.430">
    <property type="entry name" value="Helical domain of apoptotic protease-activating factors"/>
    <property type="match status" value="1"/>
</dbReference>
<feature type="domain" description="Disease resistance N-terminal" evidence="5">
    <location>
        <begin position="5"/>
        <end position="99"/>
    </location>
</feature>
<dbReference type="FunFam" id="1.10.8.430:FF:000003">
    <property type="entry name" value="Probable disease resistance protein At5g66910"/>
    <property type="match status" value="1"/>
</dbReference>
<dbReference type="Pfam" id="PF18052">
    <property type="entry name" value="Rx_N"/>
    <property type="match status" value="1"/>
</dbReference>
<organism evidence="8 9">
    <name type="scientific">Cannabis sativa</name>
    <name type="common">Hemp</name>
    <name type="synonym">Marijuana</name>
    <dbReference type="NCBI Taxonomy" id="3483"/>
    <lineage>
        <taxon>Eukaryota</taxon>
        <taxon>Viridiplantae</taxon>
        <taxon>Streptophyta</taxon>
        <taxon>Embryophyta</taxon>
        <taxon>Tracheophyta</taxon>
        <taxon>Spermatophyta</taxon>
        <taxon>Magnoliopsida</taxon>
        <taxon>eudicotyledons</taxon>
        <taxon>Gunneridae</taxon>
        <taxon>Pentapetalae</taxon>
        <taxon>rosids</taxon>
        <taxon>fabids</taxon>
        <taxon>Rosales</taxon>
        <taxon>Cannabaceae</taxon>
        <taxon>Cannabis</taxon>
    </lineage>
</organism>
<dbReference type="PRINTS" id="PR00364">
    <property type="entry name" value="DISEASERSIST"/>
</dbReference>
<dbReference type="InterPro" id="IPR044974">
    <property type="entry name" value="Disease_R_plants"/>
</dbReference>
<dbReference type="EMBL" id="JAATIP010000274">
    <property type="protein sequence ID" value="KAF4354900.1"/>
    <property type="molecule type" value="Genomic_DNA"/>
</dbReference>
<dbReference type="InterPro" id="IPR027417">
    <property type="entry name" value="P-loop_NTPase"/>
</dbReference>
<dbReference type="InterPro" id="IPR032675">
    <property type="entry name" value="LRR_dom_sf"/>
</dbReference>
<evidence type="ECO:0000259" key="7">
    <source>
        <dbReference type="Pfam" id="PF23598"/>
    </source>
</evidence>
<evidence type="ECO:0000256" key="3">
    <source>
        <dbReference type="ARBA" id="ARBA00022821"/>
    </source>
</evidence>
<dbReference type="FunFam" id="1.10.10.10:FF:000322">
    <property type="entry name" value="Probable disease resistance protein At1g63360"/>
    <property type="match status" value="1"/>
</dbReference>
<reference evidence="8 9" key="1">
    <citation type="journal article" date="2020" name="bioRxiv">
        <title>Sequence and annotation of 42 cannabis genomes reveals extensive copy number variation in cannabinoid synthesis and pathogen resistance genes.</title>
        <authorList>
            <person name="Mckernan K.J."/>
            <person name="Helbert Y."/>
            <person name="Kane L.T."/>
            <person name="Ebling H."/>
            <person name="Zhang L."/>
            <person name="Liu B."/>
            <person name="Eaton Z."/>
            <person name="Mclaughlin S."/>
            <person name="Kingan S."/>
            <person name="Baybayan P."/>
            <person name="Concepcion G."/>
            <person name="Jordan M."/>
            <person name="Riva A."/>
            <person name="Barbazuk W."/>
            <person name="Harkins T."/>
        </authorList>
    </citation>
    <scope>NUCLEOTIDE SEQUENCE [LARGE SCALE GENOMIC DNA]</scope>
    <source>
        <strain evidence="9">cv. Jamaican Lion 4</strain>
        <tissue evidence="8">Leaf</tissue>
    </source>
</reference>
<dbReference type="Pfam" id="PF23559">
    <property type="entry name" value="WHD_DRP"/>
    <property type="match status" value="1"/>
</dbReference>
<dbReference type="Pfam" id="PF23598">
    <property type="entry name" value="LRR_14"/>
    <property type="match status" value="1"/>
</dbReference>
<protein>
    <submittedName>
        <fullName evidence="8">Uncharacterized protein</fullName>
    </submittedName>
</protein>
<evidence type="ECO:0000259" key="4">
    <source>
        <dbReference type="Pfam" id="PF00931"/>
    </source>
</evidence>
<dbReference type="CDD" id="cd14798">
    <property type="entry name" value="RX-CC_like"/>
    <property type="match status" value="1"/>
</dbReference>
<dbReference type="PANTHER" id="PTHR23155">
    <property type="entry name" value="DISEASE RESISTANCE PROTEIN RP"/>
    <property type="match status" value="1"/>
</dbReference>
<gene>
    <name evidence="8" type="ORF">F8388_013849</name>
</gene>
<keyword evidence="3" id="KW-0611">Plant defense</keyword>
<dbReference type="Gene3D" id="1.20.5.4130">
    <property type="match status" value="1"/>
</dbReference>
<feature type="domain" description="NB-ARC" evidence="4">
    <location>
        <begin position="155"/>
        <end position="333"/>
    </location>
</feature>
<accession>A0A7J6EAR5</accession>
<dbReference type="InterPro" id="IPR041118">
    <property type="entry name" value="Rx_N"/>
</dbReference>